<dbReference type="SUPFAM" id="SSF53756">
    <property type="entry name" value="UDP-Glycosyltransferase/glycogen phosphorylase"/>
    <property type="match status" value="1"/>
</dbReference>
<dbReference type="EMBL" id="PKOZ01000004">
    <property type="protein sequence ID" value="PQD95585.1"/>
    <property type="molecule type" value="Genomic_DNA"/>
</dbReference>
<reference evidence="3 4" key="1">
    <citation type="submission" date="2017-12" db="EMBL/GenBank/DDBJ databases">
        <title>Taxonomic description and draft genome of Pradoshia cofamensis Gen. nov., sp. nov., a thermotolerant bacillale isolated from anterior gut of earthworm Eisenia fetida.</title>
        <authorList>
            <person name="Saha T."/>
            <person name="Chakraborty R."/>
        </authorList>
    </citation>
    <scope>NUCLEOTIDE SEQUENCE [LARGE SCALE GENOMIC DNA]</scope>
    <source>
        <strain evidence="3 4">EAG3</strain>
    </source>
</reference>
<dbReference type="Proteomes" id="UP000239663">
    <property type="component" value="Unassembled WGS sequence"/>
</dbReference>
<dbReference type="Pfam" id="PF13439">
    <property type="entry name" value="Glyco_transf_4"/>
    <property type="match status" value="1"/>
</dbReference>
<evidence type="ECO:0000313" key="4">
    <source>
        <dbReference type="Proteomes" id="UP000239663"/>
    </source>
</evidence>
<dbReference type="AlphaFoldDB" id="A0A2S7N0S4"/>
<keyword evidence="4" id="KW-1185">Reference proteome</keyword>
<gene>
    <name evidence="3" type="ORF">CYL18_08675</name>
</gene>
<dbReference type="GO" id="GO:0016757">
    <property type="term" value="F:glycosyltransferase activity"/>
    <property type="evidence" value="ECO:0007669"/>
    <property type="project" value="InterPro"/>
</dbReference>
<proteinExistence type="predicted"/>
<sequence>MIVLGPFDQTKDTQYPFKNFYNIDKIDDLQKFFHEMNVIAIHAHHGAHAVEILPVAEKYKIPLIVSIRGRDGSAEPEIIEQSMKRYVSLKEYGAMFIPVCEYLADGLKRMGFPEEKIHVLYGGIELDLFPFIEHTLPKKGEIRILSVGRLVEKKGHEALIHAFNLIHFLYPNARLHIIGEGQNKQKLAALIDQLMLNDAVILRGALTSPQIAEELKKAHIFCLASQKASSGDVEGIPNAIKEAMSIGIPIVTTLHAGIPEIMKHLETGYLTTEKDVLALARGFLYYIENPGVWRSITRKARAVIEEKFDFKKQIKEQERLYSLIQSMKTDSRSSERLE</sequence>
<evidence type="ECO:0000259" key="2">
    <source>
        <dbReference type="Pfam" id="PF13439"/>
    </source>
</evidence>
<feature type="domain" description="Glycosyl transferase family 1" evidence="1">
    <location>
        <begin position="136"/>
        <end position="301"/>
    </location>
</feature>
<accession>A0A2S7N0S4</accession>
<dbReference type="InterPro" id="IPR001296">
    <property type="entry name" value="Glyco_trans_1"/>
</dbReference>
<protein>
    <submittedName>
        <fullName evidence="3">Colanic acid biosynthesis glycosyltransferase WcaL</fullName>
    </submittedName>
</protein>
<feature type="domain" description="Glycosyltransferase subfamily 4-like N-terminal" evidence="2">
    <location>
        <begin position="26"/>
        <end position="127"/>
    </location>
</feature>
<dbReference type="InterPro" id="IPR028098">
    <property type="entry name" value="Glyco_trans_4-like_N"/>
</dbReference>
<name>A0A2S7N0S4_9BACI</name>
<organism evidence="3 4">
    <name type="scientific">Pradoshia eiseniae</name>
    <dbReference type="NCBI Taxonomy" id="2064768"/>
    <lineage>
        <taxon>Bacteria</taxon>
        <taxon>Bacillati</taxon>
        <taxon>Bacillota</taxon>
        <taxon>Bacilli</taxon>
        <taxon>Bacillales</taxon>
        <taxon>Bacillaceae</taxon>
        <taxon>Pradoshia</taxon>
    </lineage>
</organism>
<comment type="caution">
    <text evidence="3">The sequence shown here is derived from an EMBL/GenBank/DDBJ whole genome shotgun (WGS) entry which is preliminary data.</text>
</comment>
<dbReference type="Pfam" id="PF00534">
    <property type="entry name" value="Glycos_transf_1"/>
    <property type="match status" value="1"/>
</dbReference>
<dbReference type="Gene3D" id="3.40.50.2000">
    <property type="entry name" value="Glycogen Phosphorylase B"/>
    <property type="match status" value="2"/>
</dbReference>
<evidence type="ECO:0000259" key="1">
    <source>
        <dbReference type="Pfam" id="PF00534"/>
    </source>
</evidence>
<evidence type="ECO:0000313" key="3">
    <source>
        <dbReference type="EMBL" id="PQD95585.1"/>
    </source>
</evidence>
<dbReference type="OrthoDB" id="73743at2"/>
<dbReference type="PANTHER" id="PTHR12526">
    <property type="entry name" value="GLYCOSYLTRANSFERASE"/>
    <property type="match status" value="1"/>
</dbReference>
<keyword evidence="3" id="KW-0808">Transferase</keyword>